<dbReference type="AlphaFoldDB" id="A0A0E9WZR4"/>
<reference evidence="2" key="1">
    <citation type="submission" date="2014-11" db="EMBL/GenBank/DDBJ databases">
        <authorList>
            <person name="Amaro Gonzalez C."/>
        </authorList>
    </citation>
    <scope>NUCLEOTIDE SEQUENCE</scope>
</reference>
<feature type="transmembrane region" description="Helical" evidence="1">
    <location>
        <begin position="44"/>
        <end position="65"/>
    </location>
</feature>
<keyword evidence="1" id="KW-1133">Transmembrane helix</keyword>
<evidence type="ECO:0000313" key="2">
    <source>
        <dbReference type="EMBL" id="JAH94923.1"/>
    </source>
</evidence>
<name>A0A0E9WZR4_ANGAN</name>
<evidence type="ECO:0000256" key="1">
    <source>
        <dbReference type="SAM" id="Phobius"/>
    </source>
</evidence>
<protein>
    <submittedName>
        <fullName evidence="2">Uncharacterized protein</fullName>
    </submittedName>
</protein>
<organism evidence="2">
    <name type="scientific">Anguilla anguilla</name>
    <name type="common">European freshwater eel</name>
    <name type="synonym">Muraena anguilla</name>
    <dbReference type="NCBI Taxonomy" id="7936"/>
    <lineage>
        <taxon>Eukaryota</taxon>
        <taxon>Metazoa</taxon>
        <taxon>Chordata</taxon>
        <taxon>Craniata</taxon>
        <taxon>Vertebrata</taxon>
        <taxon>Euteleostomi</taxon>
        <taxon>Actinopterygii</taxon>
        <taxon>Neopterygii</taxon>
        <taxon>Teleostei</taxon>
        <taxon>Anguilliformes</taxon>
        <taxon>Anguillidae</taxon>
        <taxon>Anguilla</taxon>
    </lineage>
</organism>
<dbReference type="EMBL" id="GBXM01013654">
    <property type="protein sequence ID" value="JAH94923.1"/>
    <property type="molecule type" value="Transcribed_RNA"/>
</dbReference>
<keyword evidence="1" id="KW-0812">Transmembrane</keyword>
<proteinExistence type="predicted"/>
<reference evidence="2" key="2">
    <citation type="journal article" date="2015" name="Fish Shellfish Immunol.">
        <title>Early steps in the European eel (Anguilla anguilla)-Vibrio vulnificus interaction in the gills: Role of the RtxA13 toxin.</title>
        <authorList>
            <person name="Callol A."/>
            <person name="Pajuelo D."/>
            <person name="Ebbesson L."/>
            <person name="Teles M."/>
            <person name="MacKenzie S."/>
            <person name="Amaro C."/>
        </authorList>
    </citation>
    <scope>NUCLEOTIDE SEQUENCE</scope>
</reference>
<accession>A0A0E9WZR4</accession>
<keyword evidence="1" id="KW-0472">Membrane</keyword>
<sequence>MSPNWCHWGQPFPSRAVARISGPLKEYWYCPRLFIAKDQFYKTFFLSLCIIIFSLFFCSSMFLTVPDAIHPFSFLFFN</sequence>